<dbReference type="AlphaFoldDB" id="A0A9P7S566"/>
<reference evidence="7" key="1">
    <citation type="journal article" date="2021" name="Genome Biol. Evol.">
        <title>The assembled and annotated genome of the fairy-ring fungus Marasmius oreades.</title>
        <authorList>
            <person name="Hiltunen M."/>
            <person name="Ament-Velasquez S.L."/>
            <person name="Johannesson H."/>
        </authorList>
    </citation>
    <scope>NUCLEOTIDE SEQUENCE</scope>
    <source>
        <strain evidence="7">03SP1</strain>
    </source>
</reference>
<keyword evidence="4" id="KW-0648">Protein biosynthesis</keyword>
<keyword evidence="3" id="KW-0808">Transferase</keyword>
<proteinExistence type="inferred from homology"/>
<feature type="domain" description="Formyl transferase C-terminal" evidence="6">
    <location>
        <begin position="217"/>
        <end position="319"/>
    </location>
</feature>
<dbReference type="CDD" id="cd08646">
    <property type="entry name" value="FMT_core_Met-tRNA-FMT_N"/>
    <property type="match status" value="1"/>
</dbReference>
<keyword evidence="8" id="KW-1185">Reference proteome</keyword>
<evidence type="ECO:0000256" key="1">
    <source>
        <dbReference type="ARBA" id="ARBA00010699"/>
    </source>
</evidence>
<dbReference type="Pfam" id="PF00551">
    <property type="entry name" value="Formyl_trans_N"/>
    <property type="match status" value="1"/>
</dbReference>
<dbReference type="GeneID" id="66074779"/>
<evidence type="ECO:0000256" key="3">
    <source>
        <dbReference type="ARBA" id="ARBA00022679"/>
    </source>
</evidence>
<dbReference type="EMBL" id="CM032183">
    <property type="protein sequence ID" value="KAG7094896.1"/>
    <property type="molecule type" value="Genomic_DNA"/>
</dbReference>
<dbReference type="KEGG" id="more:E1B28_005703"/>
<dbReference type="InterPro" id="IPR005793">
    <property type="entry name" value="Formyl_trans_C"/>
</dbReference>
<feature type="domain" description="Formyl transferase N-terminal" evidence="5">
    <location>
        <begin position="88"/>
        <end position="191"/>
    </location>
</feature>
<sequence length="336" mass="37125">MGRDEFSCLVIQELFGAQDVWQELHIATSPDEKINRGTAFAPSPLRILGENLNLPVHLIPRAKPDFKIWEPPRPFLDSVNEIPSPDRLLVTASFGRIVPSRILNLFHPDRRLNVHPSLLPHYRGPAPIQHAILNDEHETGVCVIDMLKKSQGIDAGPIWATSRMNVPQGAMFSSMRDELAVEGGKLLVSVLRAMITDKASRTVQTDIVQAKTAPLIKFAAGLIDFRTMTAESIVRRYRAISHQRPLTLNLPGAKTLQIHSPSIIGSPPRFVPDVPGRACLSKPTNSLLIRCAANTVLSVPFVKQEGKALVDARAWWNGAESLGMVTDRQVDFTLQS</sequence>
<name>A0A9P7S566_9AGAR</name>
<protein>
    <recommendedName>
        <fullName evidence="2">methionyl-tRNA formyltransferase</fullName>
        <ecNumber evidence="2">2.1.2.9</ecNumber>
    </recommendedName>
</protein>
<comment type="similarity">
    <text evidence="1">Belongs to the Fmt family.</text>
</comment>
<dbReference type="InterPro" id="IPR036477">
    <property type="entry name" value="Formyl_transf_N_sf"/>
</dbReference>
<gene>
    <name evidence="7" type="ORF">E1B28_005703</name>
</gene>
<dbReference type="PANTHER" id="PTHR11138:SF5">
    <property type="entry name" value="METHIONYL-TRNA FORMYLTRANSFERASE, MITOCHONDRIAL"/>
    <property type="match status" value="1"/>
</dbReference>
<evidence type="ECO:0000259" key="6">
    <source>
        <dbReference type="Pfam" id="PF02911"/>
    </source>
</evidence>
<dbReference type="InterPro" id="IPR011034">
    <property type="entry name" value="Formyl_transferase-like_C_sf"/>
</dbReference>
<dbReference type="SUPFAM" id="SSF50486">
    <property type="entry name" value="FMT C-terminal domain-like"/>
    <property type="match status" value="1"/>
</dbReference>
<dbReference type="EC" id="2.1.2.9" evidence="2"/>
<evidence type="ECO:0000256" key="4">
    <source>
        <dbReference type="ARBA" id="ARBA00022917"/>
    </source>
</evidence>
<dbReference type="Proteomes" id="UP001049176">
    <property type="component" value="Chromosome 3"/>
</dbReference>
<organism evidence="7 8">
    <name type="scientific">Marasmius oreades</name>
    <name type="common">fairy-ring Marasmius</name>
    <dbReference type="NCBI Taxonomy" id="181124"/>
    <lineage>
        <taxon>Eukaryota</taxon>
        <taxon>Fungi</taxon>
        <taxon>Dikarya</taxon>
        <taxon>Basidiomycota</taxon>
        <taxon>Agaricomycotina</taxon>
        <taxon>Agaricomycetes</taxon>
        <taxon>Agaricomycetidae</taxon>
        <taxon>Agaricales</taxon>
        <taxon>Marasmiineae</taxon>
        <taxon>Marasmiaceae</taxon>
        <taxon>Marasmius</taxon>
    </lineage>
</organism>
<dbReference type="GO" id="GO:0005739">
    <property type="term" value="C:mitochondrion"/>
    <property type="evidence" value="ECO:0007669"/>
    <property type="project" value="TreeGrafter"/>
</dbReference>
<dbReference type="Gene3D" id="3.40.50.12230">
    <property type="match status" value="1"/>
</dbReference>
<comment type="caution">
    <text evidence="7">The sequence shown here is derived from an EMBL/GenBank/DDBJ whole genome shotgun (WGS) entry which is preliminary data.</text>
</comment>
<dbReference type="InterPro" id="IPR041711">
    <property type="entry name" value="Met-tRNA-FMT_N"/>
</dbReference>
<dbReference type="Pfam" id="PF02911">
    <property type="entry name" value="Formyl_trans_C"/>
    <property type="match status" value="1"/>
</dbReference>
<dbReference type="InterPro" id="IPR002376">
    <property type="entry name" value="Formyl_transf_N"/>
</dbReference>
<evidence type="ECO:0000256" key="2">
    <source>
        <dbReference type="ARBA" id="ARBA00012261"/>
    </source>
</evidence>
<dbReference type="RefSeq" id="XP_043011366.1">
    <property type="nucleotide sequence ID" value="XM_043150279.1"/>
</dbReference>
<accession>A0A9P7S566</accession>
<evidence type="ECO:0000313" key="8">
    <source>
        <dbReference type="Proteomes" id="UP001049176"/>
    </source>
</evidence>
<evidence type="ECO:0000313" key="7">
    <source>
        <dbReference type="EMBL" id="KAG7094896.1"/>
    </source>
</evidence>
<dbReference type="PANTHER" id="PTHR11138">
    <property type="entry name" value="METHIONYL-TRNA FORMYLTRANSFERASE"/>
    <property type="match status" value="1"/>
</dbReference>
<dbReference type="GO" id="GO:0004479">
    <property type="term" value="F:methionyl-tRNA formyltransferase activity"/>
    <property type="evidence" value="ECO:0007669"/>
    <property type="project" value="UniProtKB-EC"/>
</dbReference>
<dbReference type="OrthoDB" id="10268103at2759"/>
<dbReference type="SUPFAM" id="SSF53328">
    <property type="entry name" value="Formyltransferase"/>
    <property type="match status" value="1"/>
</dbReference>
<evidence type="ECO:0000259" key="5">
    <source>
        <dbReference type="Pfam" id="PF00551"/>
    </source>
</evidence>